<dbReference type="PANTHER" id="PTHR19372:SF7">
    <property type="entry name" value="SULFITE OXIDASE, MITOCHONDRIAL"/>
    <property type="match status" value="1"/>
</dbReference>
<dbReference type="KEGG" id="mmaa:FR932_07295"/>
<gene>
    <name evidence="7" type="ORF">FR932_07295</name>
</gene>
<feature type="domain" description="Oxidoreductase molybdopterin-binding" evidence="5">
    <location>
        <begin position="99"/>
        <end position="269"/>
    </location>
</feature>
<evidence type="ECO:0000256" key="2">
    <source>
        <dbReference type="ARBA" id="ARBA00022505"/>
    </source>
</evidence>
<dbReference type="AlphaFoldDB" id="A0A5J6WJH6"/>
<dbReference type="GO" id="GO:0020037">
    <property type="term" value="F:heme binding"/>
    <property type="evidence" value="ECO:0007669"/>
    <property type="project" value="TreeGrafter"/>
</dbReference>
<dbReference type="CDD" id="cd02114">
    <property type="entry name" value="bact_SorA_Moco"/>
    <property type="match status" value="1"/>
</dbReference>
<evidence type="ECO:0000313" key="8">
    <source>
        <dbReference type="Proteomes" id="UP000327424"/>
    </source>
</evidence>
<keyword evidence="2" id="KW-0500">Molybdenum</keyword>
<dbReference type="EMBL" id="CP044399">
    <property type="protein sequence ID" value="QFI37664.1"/>
    <property type="molecule type" value="Genomic_DNA"/>
</dbReference>
<evidence type="ECO:0000256" key="1">
    <source>
        <dbReference type="ARBA" id="ARBA00001924"/>
    </source>
</evidence>
<evidence type="ECO:0000259" key="5">
    <source>
        <dbReference type="Pfam" id="PF00174"/>
    </source>
</evidence>
<proteinExistence type="predicted"/>
<protein>
    <submittedName>
        <fullName evidence="7">Molybdopterin-dependent oxidoreductase</fullName>
    </submittedName>
</protein>
<dbReference type="Pfam" id="PF03404">
    <property type="entry name" value="Mo-co_dimer"/>
    <property type="match status" value="1"/>
</dbReference>
<sequence length="417" mass="45837">MKMNKLRREIIKAGGYVALAAAPLTAFSKEFMKYGKMYSDGEGVSYADGPKPVLSNFPQKDNVVIVHTRPPHLETPFNVFNEGLITPNNRFFVRYHLADVPVAIDTDKYTITISGAVNEEVTLSLAELKSIEGQQEIVAVQQCTGNSRGYSSPRVFGAQLSNGAMGNAKFKGVPLKNVLAKAGISSAATSVIIDGLDKPVRDTTPDFQKSLPIDHIMTGEPMLVWEMNGEPLPFLNGFPVKLIVPGWYATYWVKHVSHLKVIEGEFDNFDAFFMTTAYRLPDNDSKSELPTARAKKTLPVNRFPIRSFVTSLENGDEVNAATSIEIKGIAFDSGSGIKKVEVSVDGGNKWMQAALGENLGRFSFRGWKLSHNFNEKGRTLVMVRATGKSGETQPLNASWNHGGYNRNAIERTSIKVV</sequence>
<keyword evidence="3" id="KW-0479">Metal-binding</keyword>
<dbReference type="InterPro" id="IPR036374">
    <property type="entry name" value="OxRdtase_Mopterin-bd_sf"/>
</dbReference>
<dbReference type="InterPro" id="IPR008335">
    <property type="entry name" value="Mopterin_OxRdtase_euk"/>
</dbReference>
<dbReference type="SMR" id="A0A5J6WJH6"/>
<evidence type="ECO:0000256" key="3">
    <source>
        <dbReference type="ARBA" id="ARBA00022723"/>
    </source>
</evidence>
<dbReference type="GO" id="GO:0043546">
    <property type="term" value="F:molybdopterin cofactor binding"/>
    <property type="evidence" value="ECO:0007669"/>
    <property type="project" value="TreeGrafter"/>
</dbReference>
<dbReference type="InterPro" id="IPR005066">
    <property type="entry name" value="MoCF_OxRdtse_dimer"/>
</dbReference>
<reference evidence="7 8" key="1">
    <citation type="submission" date="2019-09" db="EMBL/GenBank/DDBJ databases">
        <title>Hybrid Assembly of the complete Genome of the Deep-Sea Bacterium Moritella marina from long Nanopore and Illumina reads.</title>
        <authorList>
            <person name="Magin S."/>
            <person name="Georgoulis A."/>
            <person name="Papadimitriou K."/>
            <person name="Iliakis G."/>
            <person name="Vorgias C.E."/>
        </authorList>
    </citation>
    <scope>NUCLEOTIDE SEQUENCE [LARGE SCALE GENOMIC DNA]</scope>
    <source>
        <strain evidence="7 8">MP-1</strain>
    </source>
</reference>
<dbReference type="SUPFAM" id="SSF81296">
    <property type="entry name" value="E set domains"/>
    <property type="match status" value="1"/>
</dbReference>
<name>A0A5J6WJH6_MORMI</name>
<dbReference type="Pfam" id="PF00174">
    <property type="entry name" value="Oxidored_molyb"/>
    <property type="match status" value="1"/>
</dbReference>
<comment type="cofactor">
    <cofactor evidence="1">
        <name>Mo-molybdopterin</name>
        <dbReference type="ChEBI" id="CHEBI:71302"/>
    </cofactor>
</comment>
<dbReference type="PRINTS" id="PR00407">
    <property type="entry name" value="EUMOPTERIN"/>
</dbReference>
<dbReference type="InterPro" id="IPR000572">
    <property type="entry name" value="OxRdtase_Mopterin-bd_dom"/>
</dbReference>
<evidence type="ECO:0000259" key="6">
    <source>
        <dbReference type="Pfam" id="PF03404"/>
    </source>
</evidence>
<feature type="domain" description="Moybdenum cofactor oxidoreductase dimerisation" evidence="6">
    <location>
        <begin position="300"/>
        <end position="415"/>
    </location>
</feature>
<organism evidence="7 8">
    <name type="scientific">Moritella marina ATCC 15381</name>
    <dbReference type="NCBI Taxonomy" id="1202962"/>
    <lineage>
        <taxon>Bacteria</taxon>
        <taxon>Pseudomonadati</taxon>
        <taxon>Pseudomonadota</taxon>
        <taxon>Gammaproteobacteria</taxon>
        <taxon>Alteromonadales</taxon>
        <taxon>Moritellaceae</taxon>
        <taxon>Moritella</taxon>
    </lineage>
</organism>
<dbReference type="OrthoDB" id="9795587at2"/>
<evidence type="ECO:0000313" key="7">
    <source>
        <dbReference type="EMBL" id="QFI37664.1"/>
    </source>
</evidence>
<dbReference type="Gene3D" id="2.60.40.650">
    <property type="match status" value="1"/>
</dbReference>
<evidence type="ECO:0000256" key="4">
    <source>
        <dbReference type="ARBA" id="ARBA00023002"/>
    </source>
</evidence>
<dbReference type="InterPro" id="IPR014756">
    <property type="entry name" value="Ig_E-set"/>
</dbReference>
<dbReference type="GO" id="GO:0008482">
    <property type="term" value="F:sulfite oxidase activity"/>
    <property type="evidence" value="ECO:0007669"/>
    <property type="project" value="TreeGrafter"/>
</dbReference>
<keyword evidence="4" id="KW-0560">Oxidoreductase</keyword>
<accession>A0A5J6WJH6</accession>
<dbReference type="RefSeq" id="WP_019440112.1">
    <property type="nucleotide sequence ID" value="NZ_ALOE01000006.1"/>
</dbReference>
<keyword evidence="8" id="KW-1185">Reference proteome</keyword>
<dbReference type="PANTHER" id="PTHR19372">
    <property type="entry name" value="SULFITE REDUCTASE"/>
    <property type="match status" value="1"/>
</dbReference>
<dbReference type="GO" id="GO:0006790">
    <property type="term" value="P:sulfur compound metabolic process"/>
    <property type="evidence" value="ECO:0007669"/>
    <property type="project" value="TreeGrafter"/>
</dbReference>
<dbReference type="Gene3D" id="3.90.420.10">
    <property type="entry name" value="Oxidoreductase, molybdopterin-binding domain"/>
    <property type="match status" value="1"/>
</dbReference>
<dbReference type="Proteomes" id="UP000327424">
    <property type="component" value="Chromosome"/>
</dbReference>
<dbReference type="GO" id="GO:0030151">
    <property type="term" value="F:molybdenum ion binding"/>
    <property type="evidence" value="ECO:0007669"/>
    <property type="project" value="InterPro"/>
</dbReference>
<dbReference type="SUPFAM" id="SSF56524">
    <property type="entry name" value="Oxidoreductase molybdopterin-binding domain"/>
    <property type="match status" value="1"/>
</dbReference>